<name>Q4S140_TETNG</name>
<reference evidence="1" key="1">
    <citation type="journal article" date="2004" name="Nature">
        <title>Genome duplication in the teleost fish Tetraodon nigroviridis reveals the early vertebrate proto-karyotype.</title>
        <authorList>
            <person name="Jaillon O."/>
            <person name="Aury J.-M."/>
            <person name="Brunet F."/>
            <person name="Petit J.-L."/>
            <person name="Stange-Thomann N."/>
            <person name="Mauceli E."/>
            <person name="Bouneau L."/>
            <person name="Fischer C."/>
            <person name="Ozouf-Costaz C."/>
            <person name="Bernot A."/>
            <person name="Nicaud S."/>
            <person name="Jaffe D."/>
            <person name="Fisher S."/>
            <person name="Lutfalla G."/>
            <person name="Dossat C."/>
            <person name="Segurens B."/>
            <person name="Dasilva C."/>
            <person name="Salanoubat M."/>
            <person name="Levy M."/>
            <person name="Boudet N."/>
            <person name="Castellano S."/>
            <person name="Anthouard V."/>
            <person name="Jubin C."/>
            <person name="Castelli V."/>
            <person name="Katinka M."/>
            <person name="Vacherie B."/>
            <person name="Biemont C."/>
            <person name="Skalli Z."/>
            <person name="Cattolico L."/>
            <person name="Poulain J."/>
            <person name="De Berardinis V."/>
            <person name="Cruaud C."/>
            <person name="Duprat S."/>
            <person name="Brottier P."/>
            <person name="Coutanceau J.-P."/>
            <person name="Gouzy J."/>
            <person name="Parra G."/>
            <person name="Lardier G."/>
            <person name="Chapple C."/>
            <person name="McKernan K.J."/>
            <person name="McEwan P."/>
            <person name="Bosak S."/>
            <person name="Kellis M."/>
            <person name="Volff J.-N."/>
            <person name="Guigo R."/>
            <person name="Zody M.C."/>
            <person name="Mesirov J."/>
            <person name="Lindblad-Toh K."/>
            <person name="Birren B."/>
            <person name="Nusbaum C."/>
            <person name="Kahn D."/>
            <person name="Robinson-Rechavi M."/>
            <person name="Laudet V."/>
            <person name="Schachter V."/>
            <person name="Quetier F."/>
            <person name="Saurin W."/>
            <person name="Scarpelli C."/>
            <person name="Wincker P."/>
            <person name="Lander E.S."/>
            <person name="Weissenbach J."/>
            <person name="Roest Crollius H."/>
        </authorList>
    </citation>
    <scope>NUCLEOTIDE SEQUENCE [LARGE SCALE GENOMIC DNA]</scope>
</reference>
<evidence type="ECO:0000313" key="1">
    <source>
        <dbReference type="EMBL" id="CAG05642.1"/>
    </source>
</evidence>
<accession>Q4S140</accession>
<proteinExistence type="predicted"/>
<sequence length="172" mass="18158">MCQTAAGSKRSNAIVSGAAGPCVSIFKHWGDERRQNRFDSQFTCNISGSATPGSCRAVLPGCCGKRGVASDRVSVSASLSSSSPAAVICVYEGVSSMCIDWEQLDTGSCHQNADLQKVEQALAKSAPGARYGFVDADQTDAVGTRKERGIRPGPLSLPGSFHLRAHRQIKQL</sequence>
<dbReference type="AlphaFoldDB" id="Q4S140"/>
<protein>
    <submittedName>
        <fullName evidence="1">(spotted green pufferfish) hypothetical protein</fullName>
    </submittedName>
</protein>
<dbReference type="EMBL" id="CAAE01014770">
    <property type="protein sequence ID" value="CAG05642.1"/>
    <property type="molecule type" value="Genomic_DNA"/>
</dbReference>
<dbReference type="KEGG" id="tng:GSTEN00025738G001"/>
<organism evidence="1">
    <name type="scientific">Tetraodon nigroviridis</name>
    <name type="common">Spotted green pufferfish</name>
    <name type="synonym">Chelonodon nigroviridis</name>
    <dbReference type="NCBI Taxonomy" id="99883"/>
    <lineage>
        <taxon>Eukaryota</taxon>
        <taxon>Metazoa</taxon>
        <taxon>Chordata</taxon>
        <taxon>Craniata</taxon>
        <taxon>Vertebrata</taxon>
        <taxon>Euteleostomi</taxon>
        <taxon>Actinopterygii</taxon>
        <taxon>Neopterygii</taxon>
        <taxon>Teleostei</taxon>
        <taxon>Neoteleostei</taxon>
        <taxon>Acanthomorphata</taxon>
        <taxon>Eupercaria</taxon>
        <taxon>Tetraodontiformes</taxon>
        <taxon>Tetradontoidea</taxon>
        <taxon>Tetraodontidae</taxon>
        <taxon>Tetraodon</taxon>
    </lineage>
</organism>
<reference evidence="1" key="2">
    <citation type="submission" date="2004-02" db="EMBL/GenBank/DDBJ databases">
        <authorList>
            <consortium name="Genoscope"/>
            <consortium name="Whitehead Institute Centre for Genome Research"/>
        </authorList>
    </citation>
    <scope>NUCLEOTIDE SEQUENCE</scope>
</reference>
<comment type="caution">
    <text evidence="1">The sequence shown here is derived from an EMBL/GenBank/DDBJ whole genome shotgun (WGS) entry which is preliminary data.</text>
</comment>
<gene>
    <name evidence="1" type="ORF">GSTENG00025738001</name>
</gene>